<feature type="chain" id="PRO_5012115629" evidence="1">
    <location>
        <begin position="19"/>
        <end position="172"/>
    </location>
</feature>
<dbReference type="Proteomes" id="UP000184212">
    <property type="component" value="Unassembled WGS sequence"/>
</dbReference>
<sequence>MKAIVKLLLLLGCAALFASCHLLNHGDCCTEISVDVDVIVKNKDGQNLLDTTTHNHYTADSIRLYYLKNGVAKEVYFPLQDAPRNFFIEQTNGEATLRFFADATPSDTETTTLIQWRAGDNSDIDTIYTEMFHFNSSSVTCNKVTYKNKVFYDINTPSDSTGDRFRVVRIVK</sequence>
<evidence type="ECO:0000256" key="1">
    <source>
        <dbReference type="SAM" id="SignalP"/>
    </source>
</evidence>
<dbReference type="STRING" id="947013.SAMN04488109_0028"/>
<dbReference type="EMBL" id="FQWQ01000001">
    <property type="protein sequence ID" value="SHG39326.1"/>
    <property type="molecule type" value="Genomic_DNA"/>
</dbReference>
<dbReference type="RefSeq" id="WP_073129720.1">
    <property type="nucleotide sequence ID" value="NZ_FQWQ01000001.1"/>
</dbReference>
<organism evidence="2 3">
    <name type="scientific">Chryseolinea serpens</name>
    <dbReference type="NCBI Taxonomy" id="947013"/>
    <lineage>
        <taxon>Bacteria</taxon>
        <taxon>Pseudomonadati</taxon>
        <taxon>Bacteroidota</taxon>
        <taxon>Cytophagia</taxon>
        <taxon>Cytophagales</taxon>
        <taxon>Fulvivirgaceae</taxon>
        <taxon>Chryseolinea</taxon>
    </lineage>
</organism>
<dbReference type="AlphaFoldDB" id="A0A1M5JFG0"/>
<evidence type="ECO:0000313" key="3">
    <source>
        <dbReference type="Proteomes" id="UP000184212"/>
    </source>
</evidence>
<protein>
    <submittedName>
        <fullName evidence="2">Uncharacterized protein</fullName>
    </submittedName>
</protein>
<keyword evidence="3" id="KW-1185">Reference proteome</keyword>
<dbReference type="PROSITE" id="PS51257">
    <property type="entry name" value="PROKAR_LIPOPROTEIN"/>
    <property type="match status" value="1"/>
</dbReference>
<name>A0A1M5JFG0_9BACT</name>
<feature type="signal peptide" evidence="1">
    <location>
        <begin position="1"/>
        <end position="18"/>
    </location>
</feature>
<keyword evidence="1" id="KW-0732">Signal</keyword>
<evidence type="ECO:0000313" key="2">
    <source>
        <dbReference type="EMBL" id="SHG39326.1"/>
    </source>
</evidence>
<dbReference type="OrthoDB" id="1445731at2"/>
<proteinExistence type="predicted"/>
<reference evidence="2 3" key="1">
    <citation type="submission" date="2016-11" db="EMBL/GenBank/DDBJ databases">
        <authorList>
            <person name="Jaros S."/>
            <person name="Januszkiewicz K."/>
            <person name="Wedrychowicz H."/>
        </authorList>
    </citation>
    <scope>NUCLEOTIDE SEQUENCE [LARGE SCALE GENOMIC DNA]</scope>
    <source>
        <strain evidence="2 3">DSM 24574</strain>
    </source>
</reference>
<accession>A0A1M5JFG0</accession>
<gene>
    <name evidence="2" type="ORF">SAMN04488109_0028</name>
</gene>